<dbReference type="Pfam" id="PF13196">
    <property type="entry name" value="DUF4012"/>
    <property type="match status" value="1"/>
</dbReference>
<keyword evidence="2" id="KW-1185">Reference proteome</keyword>
<dbReference type="RefSeq" id="WP_316000640.1">
    <property type="nucleotide sequence ID" value="NZ_JAWDIU010000001.1"/>
</dbReference>
<sequence>MIRTTRRSSATPAVSVFAWTVVGVLVLGLAAAAWIGTRGVLAAGHLAAAQAGVSDAASDGDDLAAALSRLSTVADDTRAARELTSDPIWAAATALPWVGPQLDALTRTAAAIDDVAATAFEPLAEASAGLSPESLRPVGGAFDVARLAAVAPAASTAAAALRAAADDVAGIERAPLLGRLADAVAASAQQLDTAADDADALRRATLLVPSMLGADGPRSTLVLFENNAEWRSLGGVVGAVAQLDADDGRLALVAQASSPEFEPVATSPAGELPADVQSIYDTRPARFVQNATQVPDFSVGAPVARELWRRLSGTEVDAVVAVDPVTLSYLLRATGPVALPSGDQLTADNAVSLLLDEVYRRYSDSREQDAFFQSASTAVFQAVADGRADPAALIDAVRRAGLERRLLVWNADAAQQALLDGTTLQGALPVSGATTGVFGVYLNDGTGSKMDYYLHPQVETASCGDGTASVHVTLRSDAPDPATLPAYVTGGGEHGVPPGDVLTGVYVYLPPGAEIIGQRTTSDGDPPGFAGGVHDGRRVLKWSVQLAPGESADLEVTVSVPGMTAVSAVSTPTRIPDEVPRAGTCRSGE</sequence>
<dbReference type="Proteomes" id="UP001256673">
    <property type="component" value="Unassembled WGS sequence"/>
</dbReference>
<gene>
    <name evidence="1" type="ORF">RWH43_03055</name>
</gene>
<evidence type="ECO:0000313" key="2">
    <source>
        <dbReference type="Proteomes" id="UP001256673"/>
    </source>
</evidence>
<accession>A0ABU3RSD4</accession>
<proteinExistence type="predicted"/>
<dbReference type="EMBL" id="JAWDIU010000001">
    <property type="protein sequence ID" value="MDU0325729.1"/>
    <property type="molecule type" value="Genomic_DNA"/>
</dbReference>
<protein>
    <submittedName>
        <fullName evidence="1">DUF4012 domain-containing protein</fullName>
    </submittedName>
</protein>
<reference evidence="1 2" key="1">
    <citation type="submission" date="2023-09" db="EMBL/GenBank/DDBJ databases">
        <title>Microbacterium fusihabitans sp. nov., Microbacterium phycihabitans sp. nov., and Microbacterium cervinum sp. nov., isolated from dried seaweeds of beach.</title>
        <authorList>
            <person name="Lee S.D."/>
        </authorList>
    </citation>
    <scope>NUCLEOTIDE SEQUENCE [LARGE SCALE GENOMIC DNA]</scope>
    <source>
        <strain evidence="1 2">KSW2-21</strain>
    </source>
</reference>
<dbReference type="InterPro" id="IPR025101">
    <property type="entry name" value="DUF4012"/>
</dbReference>
<evidence type="ECO:0000313" key="1">
    <source>
        <dbReference type="EMBL" id="MDU0325729.1"/>
    </source>
</evidence>
<comment type="caution">
    <text evidence="1">The sequence shown here is derived from an EMBL/GenBank/DDBJ whole genome shotgun (WGS) entry which is preliminary data.</text>
</comment>
<name>A0ABU3RSD4_9MICO</name>
<organism evidence="1 2">
    <name type="scientific">Microbacterium algihabitans</name>
    <dbReference type="NCBI Taxonomy" id="3075992"/>
    <lineage>
        <taxon>Bacteria</taxon>
        <taxon>Bacillati</taxon>
        <taxon>Actinomycetota</taxon>
        <taxon>Actinomycetes</taxon>
        <taxon>Micrococcales</taxon>
        <taxon>Microbacteriaceae</taxon>
        <taxon>Microbacterium</taxon>
    </lineage>
</organism>